<dbReference type="AlphaFoldDB" id="A0A1J8Q628"/>
<accession>A0A1J8Q628</accession>
<feature type="non-terminal residue" evidence="1">
    <location>
        <position position="104"/>
    </location>
</feature>
<protein>
    <submittedName>
        <fullName evidence="1">Uncharacterized protein</fullName>
    </submittedName>
</protein>
<reference evidence="1 2" key="1">
    <citation type="submission" date="2016-03" db="EMBL/GenBank/DDBJ databases">
        <title>Comparative genomics of the ectomycorrhizal sister species Rhizopogon vinicolor and Rhizopogon vesiculosus (Basidiomycota: Boletales) reveals a divergence of the mating type B locus.</title>
        <authorList>
            <person name="Mujic A.B."/>
            <person name="Kuo A."/>
            <person name="Tritt A."/>
            <person name="Lipzen A."/>
            <person name="Chen C."/>
            <person name="Johnson J."/>
            <person name="Sharma A."/>
            <person name="Barry K."/>
            <person name="Grigoriev I.V."/>
            <person name="Spatafora J.W."/>
        </authorList>
    </citation>
    <scope>NUCLEOTIDE SEQUENCE [LARGE SCALE GENOMIC DNA]</scope>
    <source>
        <strain evidence="1 2">AM-OR11-056</strain>
    </source>
</reference>
<dbReference type="EMBL" id="LVVM01003123">
    <property type="protein sequence ID" value="OJA15427.1"/>
    <property type="molecule type" value="Genomic_DNA"/>
</dbReference>
<gene>
    <name evidence="1" type="ORF">AZE42_13982</name>
</gene>
<sequence>MDAETREKLCLLAQYLKNLPNTIPMVDASATEYGFDFFDTSSNEDTSDMGEVEALNRILEVRFGPRNNGPIIFKERGIGLEAVVDVLQSSLELHARSSEVILLE</sequence>
<dbReference type="OrthoDB" id="3236755at2759"/>
<dbReference type="Proteomes" id="UP000183567">
    <property type="component" value="Unassembled WGS sequence"/>
</dbReference>
<keyword evidence="2" id="KW-1185">Reference proteome</keyword>
<evidence type="ECO:0000313" key="1">
    <source>
        <dbReference type="EMBL" id="OJA15427.1"/>
    </source>
</evidence>
<evidence type="ECO:0000313" key="2">
    <source>
        <dbReference type="Proteomes" id="UP000183567"/>
    </source>
</evidence>
<name>A0A1J8Q628_9AGAM</name>
<organism evidence="1 2">
    <name type="scientific">Rhizopogon vesiculosus</name>
    <dbReference type="NCBI Taxonomy" id="180088"/>
    <lineage>
        <taxon>Eukaryota</taxon>
        <taxon>Fungi</taxon>
        <taxon>Dikarya</taxon>
        <taxon>Basidiomycota</taxon>
        <taxon>Agaricomycotina</taxon>
        <taxon>Agaricomycetes</taxon>
        <taxon>Agaricomycetidae</taxon>
        <taxon>Boletales</taxon>
        <taxon>Suillineae</taxon>
        <taxon>Rhizopogonaceae</taxon>
        <taxon>Rhizopogon</taxon>
    </lineage>
</organism>
<proteinExistence type="predicted"/>
<comment type="caution">
    <text evidence="1">The sequence shown here is derived from an EMBL/GenBank/DDBJ whole genome shotgun (WGS) entry which is preliminary data.</text>
</comment>